<accession>A0ABP6RLF6</accession>
<evidence type="ECO:0000256" key="2">
    <source>
        <dbReference type="ARBA" id="ARBA00022840"/>
    </source>
</evidence>
<protein>
    <submittedName>
        <fullName evidence="5">LuxR C-terminal-related transcriptional regulator</fullName>
    </submittedName>
</protein>
<dbReference type="InterPro" id="IPR041664">
    <property type="entry name" value="AAA_16"/>
</dbReference>
<dbReference type="RefSeq" id="WP_344925811.1">
    <property type="nucleotide sequence ID" value="NZ_BAAAYK010000038.1"/>
</dbReference>
<dbReference type="InterPro" id="IPR027417">
    <property type="entry name" value="P-loop_NTPase"/>
</dbReference>
<dbReference type="SUPFAM" id="SSF52540">
    <property type="entry name" value="P-loop containing nucleoside triphosphate hydrolases"/>
    <property type="match status" value="1"/>
</dbReference>
<dbReference type="InterPro" id="IPR036388">
    <property type="entry name" value="WH-like_DNA-bd_sf"/>
</dbReference>
<comment type="caution">
    <text evidence="5">The sequence shown here is derived from an EMBL/GenBank/DDBJ whole genome shotgun (WGS) entry which is preliminary data.</text>
</comment>
<feature type="domain" description="HTH luxR-type" evidence="4">
    <location>
        <begin position="874"/>
        <end position="939"/>
    </location>
</feature>
<dbReference type="PANTHER" id="PTHR16305:SF35">
    <property type="entry name" value="TRANSCRIPTIONAL ACTIVATOR DOMAIN"/>
    <property type="match status" value="1"/>
</dbReference>
<name>A0ABP6RLF6_9PSEU</name>
<dbReference type="SUPFAM" id="SSF46894">
    <property type="entry name" value="C-terminal effector domain of the bipartite response regulators"/>
    <property type="match status" value="1"/>
</dbReference>
<reference evidence="6" key="1">
    <citation type="journal article" date="2019" name="Int. J. Syst. Evol. Microbiol.">
        <title>The Global Catalogue of Microorganisms (GCM) 10K type strain sequencing project: providing services to taxonomists for standard genome sequencing and annotation.</title>
        <authorList>
            <consortium name="The Broad Institute Genomics Platform"/>
            <consortium name="The Broad Institute Genome Sequencing Center for Infectious Disease"/>
            <person name="Wu L."/>
            <person name="Ma J."/>
        </authorList>
    </citation>
    <scope>NUCLEOTIDE SEQUENCE [LARGE SCALE GENOMIC DNA]</scope>
    <source>
        <strain evidence="6">JCM 9687</strain>
    </source>
</reference>
<keyword evidence="2" id="KW-0067">ATP-binding</keyword>
<dbReference type="InterPro" id="IPR000792">
    <property type="entry name" value="Tscrpt_reg_LuxR_C"/>
</dbReference>
<keyword evidence="1" id="KW-0547">Nucleotide-binding</keyword>
<dbReference type="PANTHER" id="PTHR16305">
    <property type="entry name" value="TESTICULAR SOLUBLE ADENYLYL CYCLASE"/>
    <property type="match status" value="1"/>
</dbReference>
<gene>
    <name evidence="5" type="ORF">GCM10020366_20560</name>
</gene>
<dbReference type="EMBL" id="BAAAYK010000038">
    <property type="protein sequence ID" value="GAA3356451.1"/>
    <property type="molecule type" value="Genomic_DNA"/>
</dbReference>
<feature type="region of interest" description="Disordered" evidence="3">
    <location>
        <begin position="852"/>
        <end position="877"/>
    </location>
</feature>
<dbReference type="InterPro" id="IPR016032">
    <property type="entry name" value="Sig_transdc_resp-reg_C-effctor"/>
</dbReference>
<evidence type="ECO:0000256" key="1">
    <source>
        <dbReference type="ARBA" id="ARBA00022741"/>
    </source>
</evidence>
<dbReference type="Pfam" id="PF13191">
    <property type="entry name" value="AAA_16"/>
    <property type="match status" value="1"/>
</dbReference>
<dbReference type="PROSITE" id="PS50043">
    <property type="entry name" value="HTH_LUXR_2"/>
    <property type="match status" value="1"/>
</dbReference>
<evidence type="ECO:0000256" key="3">
    <source>
        <dbReference type="SAM" id="MobiDB-lite"/>
    </source>
</evidence>
<dbReference type="Pfam" id="PF00196">
    <property type="entry name" value="GerE"/>
    <property type="match status" value="1"/>
</dbReference>
<evidence type="ECO:0000259" key="4">
    <source>
        <dbReference type="PROSITE" id="PS50043"/>
    </source>
</evidence>
<proteinExistence type="predicted"/>
<evidence type="ECO:0000313" key="5">
    <source>
        <dbReference type="EMBL" id="GAA3356451.1"/>
    </source>
</evidence>
<dbReference type="Proteomes" id="UP001500483">
    <property type="component" value="Unassembled WGS sequence"/>
</dbReference>
<organism evidence="5 6">
    <name type="scientific">Saccharopolyspora gregorii</name>
    <dbReference type="NCBI Taxonomy" id="33914"/>
    <lineage>
        <taxon>Bacteria</taxon>
        <taxon>Bacillati</taxon>
        <taxon>Actinomycetota</taxon>
        <taxon>Actinomycetes</taxon>
        <taxon>Pseudonocardiales</taxon>
        <taxon>Pseudonocardiaceae</taxon>
        <taxon>Saccharopolyspora</taxon>
    </lineage>
</organism>
<dbReference type="Gene3D" id="1.10.10.10">
    <property type="entry name" value="Winged helix-like DNA-binding domain superfamily/Winged helix DNA-binding domain"/>
    <property type="match status" value="1"/>
</dbReference>
<dbReference type="SMART" id="SM00421">
    <property type="entry name" value="HTH_LUXR"/>
    <property type="match status" value="1"/>
</dbReference>
<sequence length="942" mass="99739">MLVEREWELAVLESAVRQVGRGTGSLVLISGMPGSGRSALLSRLRELATASGARVLGAGGAASERSFRFGLVRRLLHDLTAPAPGRPPAEALPPADEAHVDDPGAVPVGVLHALHALLVGASARCPLVLAVDDLRWADEASLRCLAYLIGRLRGMRVLVAVVLDPDSGRDRGALVREITAAAAHRVRPGRLSVAATAELVRDRLCAEPGPDADPDGFAAVCHELTGGHPGDLVSLLDQAAEQGLRPVPASLPVLRALAEGDRRRRLVRALSGGEFAADVARAVVVLGEHADPTLVQRLSGLTPSRYERALRALEPWFRVHPDRIEVAVPGERGELAAELLVDDVIAAVEESTAEHDSTRLHLRAAALLHGHGYPPEPVGDQLLLVNSTLSSWGVQRLREAAHAVLPRSPEVAARYLRRALLDLESGGMGRARLLAELGSVELAFDLPAAVRHIGQSVPQLREPRDRARVLGRLPLTVTGAGPRVAELIREVAAEHGPADELEGADRELALRLEARTRYLALEDPAAHAAVPGRMAELDARQCAPGPAERELRVVLLASMALTGTPRASEVALMARELLAQEPANVTSETHSVLRYLPSILLAAGAPEGLDSWLALAADHARRQGATAAEALVAAQHSLVHLDSGQLVQARRSATAALDLVEPDTPESMAAPVFAMGAVARRLRDRELAERVLLLPHSPDDLQVVALRRLVQSNLAMQDGDPVTALTHLLDCGRRLEQAGWFGPAACSWRPTAALLRHRLGDVRAAVELAEEEYQRARDWGAPTPLGRALRVRAVVTGGGRRVELLREAVQVLRPAADRLELAGALAALGEALRDRAPAEAELVLAESAQVAARSGAPPHATGAPGPGGGRGNGPSEPAAVLTRAEEAVAESAALGRTNQEIADELRVSRRAVEKHLTAAYRKLGIDGRADLANSLLPRGAGG</sequence>
<keyword evidence="6" id="KW-1185">Reference proteome</keyword>
<evidence type="ECO:0000313" key="6">
    <source>
        <dbReference type="Proteomes" id="UP001500483"/>
    </source>
</evidence>